<accession>A0A6A6BH56</accession>
<dbReference type="AlphaFoldDB" id="A0A6A6BH56"/>
<dbReference type="EMBL" id="ML995482">
    <property type="protein sequence ID" value="KAF2143482.1"/>
    <property type="molecule type" value="Genomic_DNA"/>
</dbReference>
<dbReference type="RefSeq" id="XP_033399194.1">
    <property type="nucleotide sequence ID" value="XM_033540272.1"/>
</dbReference>
<evidence type="ECO:0000313" key="2">
    <source>
        <dbReference type="EMBL" id="KAF2143482.1"/>
    </source>
</evidence>
<dbReference type="Proteomes" id="UP000799438">
    <property type="component" value="Unassembled WGS sequence"/>
</dbReference>
<keyword evidence="3" id="KW-1185">Reference proteome</keyword>
<protein>
    <submittedName>
        <fullName evidence="2">Uncharacterized protein</fullName>
    </submittedName>
</protein>
<name>A0A6A6BH56_9PEZI</name>
<proteinExistence type="predicted"/>
<reference evidence="2" key="1">
    <citation type="journal article" date="2020" name="Stud. Mycol.">
        <title>101 Dothideomycetes genomes: a test case for predicting lifestyles and emergence of pathogens.</title>
        <authorList>
            <person name="Haridas S."/>
            <person name="Albert R."/>
            <person name="Binder M."/>
            <person name="Bloem J."/>
            <person name="Labutti K."/>
            <person name="Salamov A."/>
            <person name="Andreopoulos B."/>
            <person name="Baker S."/>
            <person name="Barry K."/>
            <person name="Bills G."/>
            <person name="Bluhm B."/>
            <person name="Cannon C."/>
            <person name="Castanera R."/>
            <person name="Culley D."/>
            <person name="Daum C."/>
            <person name="Ezra D."/>
            <person name="Gonzalez J."/>
            <person name="Henrissat B."/>
            <person name="Kuo A."/>
            <person name="Liang C."/>
            <person name="Lipzen A."/>
            <person name="Lutzoni F."/>
            <person name="Magnuson J."/>
            <person name="Mondo S."/>
            <person name="Nolan M."/>
            <person name="Ohm R."/>
            <person name="Pangilinan J."/>
            <person name="Park H.-J."/>
            <person name="Ramirez L."/>
            <person name="Alfaro M."/>
            <person name="Sun H."/>
            <person name="Tritt A."/>
            <person name="Yoshinaga Y."/>
            <person name="Zwiers L.-H."/>
            <person name="Turgeon B."/>
            <person name="Goodwin S."/>
            <person name="Spatafora J."/>
            <person name="Crous P."/>
            <person name="Grigoriev I."/>
        </authorList>
    </citation>
    <scope>NUCLEOTIDE SEQUENCE</scope>
    <source>
        <strain evidence="2">CBS 121167</strain>
    </source>
</reference>
<evidence type="ECO:0000256" key="1">
    <source>
        <dbReference type="SAM" id="MobiDB-lite"/>
    </source>
</evidence>
<gene>
    <name evidence="2" type="ORF">K452DRAFT_286317</name>
</gene>
<sequence>MYGQKFPLPSPCDRPASLGSPPPSARRSGCSERANIISRAAAAGESHLVRGTPLHITRREPGQLVVGRHHKPCPSDTNSPTLLMTPLMGFSPPLHAFALQFDALIPC</sequence>
<evidence type="ECO:0000313" key="3">
    <source>
        <dbReference type="Proteomes" id="UP000799438"/>
    </source>
</evidence>
<dbReference type="GeneID" id="54297768"/>
<organism evidence="2 3">
    <name type="scientific">Aplosporella prunicola CBS 121167</name>
    <dbReference type="NCBI Taxonomy" id="1176127"/>
    <lineage>
        <taxon>Eukaryota</taxon>
        <taxon>Fungi</taxon>
        <taxon>Dikarya</taxon>
        <taxon>Ascomycota</taxon>
        <taxon>Pezizomycotina</taxon>
        <taxon>Dothideomycetes</taxon>
        <taxon>Dothideomycetes incertae sedis</taxon>
        <taxon>Botryosphaeriales</taxon>
        <taxon>Aplosporellaceae</taxon>
        <taxon>Aplosporella</taxon>
    </lineage>
</organism>
<feature type="region of interest" description="Disordered" evidence="1">
    <location>
        <begin position="1"/>
        <end position="30"/>
    </location>
</feature>